<evidence type="ECO:0000256" key="1">
    <source>
        <dbReference type="SAM" id="MobiDB-lite"/>
    </source>
</evidence>
<accession>A0A0A9GWV7</accession>
<name>A0A0A9GWV7_ARUDO</name>
<proteinExistence type="predicted"/>
<sequence length="25" mass="2843">MPFDIQRPPLISTPPPIVAPLRQCR</sequence>
<feature type="region of interest" description="Disordered" evidence="1">
    <location>
        <begin position="1"/>
        <end position="25"/>
    </location>
</feature>
<reference evidence="2" key="1">
    <citation type="submission" date="2014-09" db="EMBL/GenBank/DDBJ databases">
        <authorList>
            <person name="Magalhaes I.L.F."/>
            <person name="Oliveira U."/>
            <person name="Santos F.R."/>
            <person name="Vidigal T.H.D.A."/>
            <person name="Brescovit A.D."/>
            <person name="Santos A.J."/>
        </authorList>
    </citation>
    <scope>NUCLEOTIDE SEQUENCE</scope>
    <source>
        <tissue evidence="2">Shoot tissue taken approximately 20 cm above the soil surface</tissue>
    </source>
</reference>
<evidence type="ECO:0000313" key="2">
    <source>
        <dbReference type="EMBL" id="JAE27046.1"/>
    </source>
</evidence>
<dbReference type="AlphaFoldDB" id="A0A0A9GWV7"/>
<protein>
    <submittedName>
        <fullName evidence="2">Uncharacterized protein</fullName>
    </submittedName>
</protein>
<organism evidence="2">
    <name type="scientific">Arundo donax</name>
    <name type="common">Giant reed</name>
    <name type="synonym">Donax arundinaceus</name>
    <dbReference type="NCBI Taxonomy" id="35708"/>
    <lineage>
        <taxon>Eukaryota</taxon>
        <taxon>Viridiplantae</taxon>
        <taxon>Streptophyta</taxon>
        <taxon>Embryophyta</taxon>
        <taxon>Tracheophyta</taxon>
        <taxon>Spermatophyta</taxon>
        <taxon>Magnoliopsida</taxon>
        <taxon>Liliopsida</taxon>
        <taxon>Poales</taxon>
        <taxon>Poaceae</taxon>
        <taxon>PACMAD clade</taxon>
        <taxon>Arundinoideae</taxon>
        <taxon>Arundineae</taxon>
        <taxon>Arundo</taxon>
    </lineage>
</organism>
<dbReference type="EMBL" id="GBRH01170850">
    <property type="protein sequence ID" value="JAE27046.1"/>
    <property type="molecule type" value="Transcribed_RNA"/>
</dbReference>
<reference evidence="2" key="2">
    <citation type="journal article" date="2015" name="Data Brief">
        <title>Shoot transcriptome of the giant reed, Arundo donax.</title>
        <authorList>
            <person name="Barrero R.A."/>
            <person name="Guerrero F.D."/>
            <person name="Moolhuijzen P."/>
            <person name="Goolsby J.A."/>
            <person name="Tidwell J."/>
            <person name="Bellgard S.E."/>
            <person name="Bellgard M.I."/>
        </authorList>
    </citation>
    <scope>NUCLEOTIDE SEQUENCE</scope>
    <source>
        <tissue evidence="2">Shoot tissue taken approximately 20 cm above the soil surface</tissue>
    </source>
</reference>